<comment type="similarity">
    <text evidence="1">Belongs to the bacterial solute-binding protein 5 family.</text>
</comment>
<dbReference type="Gene3D" id="3.40.190.10">
    <property type="entry name" value="Periplasmic binding protein-like II"/>
    <property type="match status" value="1"/>
</dbReference>
<keyword evidence="3 4" id="KW-0732">Signal</keyword>
<evidence type="ECO:0000256" key="3">
    <source>
        <dbReference type="ARBA" id="ARBA00022729"/>
    </source>
</evidence>
<name>A0A553V3H7_9HELI</name>
<dbReference type="InterPro" id="IPR030678">
    <property type="entry name" value="Peptide/Ni-bd"/>
</dbReference>
<proteinExistence type="inferred from homology"/>
<sequence>MIGRLFCVVLLSVQVLASTPKNTIVIGIENETARINPLFDADHDSALDFVFSGLTRFSPEMKVEPDLAKSWEVSPDGLVWTFKLREDALWHDGQKFSAQDVKFTIEQALNDKLNAPARASFEAIKSVEVLSPYSLKITLKAPYPALLDALSMGVLPKHLLEGKDLNTHAYNQHPIGTGPFKFAKWQKGSYIAFVANDRFYRDKPKAQKVILKIVPDYNVRTYEIKNGSLDVALVEPNLVKALQSNPHIKIMDIKSADYRALMFNFHNKLLKSLAVRQAINYAINKELIAHKILHGYGFVANNPIQASWANDVNAKGYPYDPKKAQEILIKDGWELQNGVFYKQGKPLEFDIYAFNSDPLRVTLANILQSELAKVGIKAHAIAKNHGAFEIDKVDSFIIGWGSPLDPDTQTYRVFSSKMDASLNANGWNYNHYSDKAVDEALLKARSTDQIAKRKFWYAKFIQALHNNPPFAFLVYLRYPLAYSDRIHGIKPTILGHHGARFTHNVAEWSKD</sequence>
<dbReference type="Pfam" id="PF00496">
    <property type="entry name" value="SBP_bac_5"/>
    <property type="match status" value="1"/>
</dbReference>
<dbReference type="RefSeq" id="WP_120948111.1">
    <property type="nucleotide sequence ID" value="NZ_QXQP01000003.1"/>
</dbReference>
<feature type="chain" id="PRO_5021805985" evidence="4">
    <location>
        <begin position="18"/>
        <end position="511"/>
    </location>
</feature>
<dbReference type="InterPro" id="IPR000914">
    <property type="entry name" value="SBP_5_dom"/>
</dbReference>
<dbReference type="Gene3D" id="3.10.105.10">
    <property type="entry name" value="Dipeptide-binding Protein, Domain 3"/>
    <property type="match status" value="1"/>
</dbReference>
<feature type="domain" description="Solute-binding protein family 5" evidence="5">
    <location>
        <begin position="62"/>
        <end position="417"/>
    </location>
</feature>
<dbReference type="GO" id="GO:1904680">
    <property type="term" value="F:peptide transmembrane transporter activity"/>
    <property type="evidence" value="ECO:0007669"/>
    <property type="project" value="TreeGrafter"/>
</dbReference>
<dbReference type="Gene3D" id="3.90.76.10">
    <property type="entry name" value="Dipeptide-binding Protein, Domain 1"/>
    <property type="match status" value="1"/>
</dbReference>
<dbReference type="GO" id="GO:0015833">
    <property type="term" value="P:peptide transport"/>
    <property type="evidence" value="ECO:0007669"/>
    <property type="project" value="TreeGrafter"/>
</dbReference>
<feature type="signal peptide" evidence="4">
    <location>
        <begin position="1"/>
        <end position="17"/>
    </location>
</feature>
<gene>
    <name evidence="6" type="ORF">FNE76_00715</name>
</gene>
<dbReference type="GO" id="GO:0030288">
    <property type="term" value="C:outer membrane-bounded periplasmic space"/>
    <property type="evidence" value="ECO:0007669"/>
    <property type="project" value="UniProtKB-ARBA"/>
</dbReference>
<keyword evidence="7" id="KW-1185">Reference proteome</keyword>
<dbReference type="GO" id="GO:0043190">
    <property type="term" value="C:ATP-binding cassette (ABC) transporter complex"/>
    <property type="evidence" value="ECO:0007669"/>
    <property type="project" value="InterPro"/>
</dbReference>
<dbReference type="PANTHER" id="PTHR30290">
    <property type="entry name" value="PERIPLASMIC BINDING COMPONENT OF ABC TRANSPORTER"/>
    <property type="match status" value="1"/>
</dbReference>
<evidence type="ECO:0000259" key="5">
    <source>
        <dbReference type="Pfam" id="PF00496"/>
    </source>
</evidence>
<dbReference type="OrthoDB" id="5469165at2"/>
<evidence type="ECO:0000313" key="7">
    <source>
        <dbReference type="Proteomes" id="UP000319322"/>
    </source>
</evidence>
<dbReference type="CDD" id="cd08518">
    <property type="entry name" value="PBP2_NikA_DppA_OppA_like_19"/>
    <property type="match status" value="1"/>
</dbReference>
<dbReference type="PANTHER" id="PTHR30290:SF9">
    <property type="entry name" value="OLIGOPEPTIDE-BINDING PROTEIN APPA"/>
    <property type="match status" value="1"/>
</dbReference>
<keyword evidence="2" id="KW-0813">Transport</keyword>
<dbReference type="Proteomes" id="UP000319322">
    <property type="component" value="Unassembled WGS sequence"/>
</dbReference>
<evidence type="ECO:0000256" key="1">
    <source>
        <dbReference type="ARBA" id="ARBA00005695"/>
    </source>
</evidence>
<protein>
    <submittedName>
        <fullName evidence="6">ABC transporter substrate-binding protein</fullName>
    </submittedName>
</protein>
<dbReference type="AlphaFoldDB" id="A0A553V3H7"/>
<accession>A0A553V3H7</accession>
<dbReference type="SUPFAM" id="SSF53850">
    <property type="entry name" value="Periplasmic binding protein-like II"/>
    <property type="match status" value="1"/>
</dbReference>
<dbReference type="PIRSF" id="PIRSF002741">
    <property type="entry name" value="MppA"/>
    <property type="match status" value="1"/>
</dbReference>
<comment type="caution">
    <text evidence="6">The sequence shown here is derived from an EMBL/GenBank/DDBJ whole genome shotgun (WGS) entry which is preliminary data.</text>
</comment>
<evidence type="ECO:0000256" key="4">
    <source>
        <dbReference type="SAM" id="SignalP"/>
    </source>
</evidence>
<organism evidence="6 7">
    <name type="scientific">Helicobacter mehlei</name>
    <dbReference type="NCBI Taxonomy" id="2316080"/>
    <lineage>
        <taxon>Bacteria</taxon>
        <taxon>Pseudomonadati</taxon>
        <taxon>Campylobacterota</taxon>
        <taxon>Epsilonproteobacteria</taxon>
        <taxon>Campylobacterales</taxon>
        <taxon>Helicobacteraceae</taxon>
        <taxon>Helicobacter</taxon>
    </lineage>
</organism>
<dbReference type="EMBL" id="VKGC01000001">
    <property type="protein sequence ID" value="TSA87020.1"/>
    <property type="molecule type" value="Genomic_DNA"/>
</dbReference>
<evidence type="ECO:0000313" key="6">
    <source>
        <dbReference type="EMBL" id="TSA87020.1"/>
    </source>
</evidence>
<reference evidence="6" key="1">
    <citation type="submission" date="2019-07" db="EMBL/GenBank/DDBJ databases">
        <title>Helicobacter labacensis sp. nov., Helicobacter mehlei sp. nov. and Helicobacter vulpis sp. nov., isolated from gastric mucosa of red fox (Vulpis vulpis).</title>
        <authorList>
            <person name="Kusar D."/>
            <person name="Gruntar I."/>
            <person name="Pate M."/>
            <person name="Zajc U."/>
            <person name="Ocepek M."/>
        </authorList>
    </citation>
    <scope>NUCLEOTIDE SEQUENCE [LARGE SCALE GENOMIC DNA]</scope>
    <source>
        <strain evidence="6">L8b</strain>
    </source>
</reference>
<evidence type="ECO:0000256" key="2">
    <source>
        <dbReference type="ARBA" id="ARBA00022448"/>
    </source>
</evidence>
<reference evidence="6" key="2">
    <citation type="submission" date="2019-07" db="EMBL/GenBank/DDBJ databases">
        <authorList>
            <person name="Papic B."/>
        </authorList>
    </citation>
    <scope>NUCLEOTIDE SEQUENCE [LARGE SCALE GENOMIC DNA]</scope>
    <source>
        <strain evidence="6">L8b</strain>
    </source>
</reference>
<dbReference type="InterPro" id="IPR039424">
    <property type="entry name" value="SBP_5"/>
</dbReference>